<organism evidence="1 2">
    <name type="scientific">Thermospira aquatica</name>
    <dbReference type="NCBI Taxonomy" id="2828656"/>
    <lineage>
        <taxon>Bacteria</taxon>
        <taxon>Pseudomonadati</taxon>
        <taxon>Spirochaetota</taxon>
        <taxon>Spirochaetia</taxon>
        <taxon>Brevinematales</taxon>
        <taxon>Thermospiraceae</taxon>
        <taxon>Thermospira</taxon>
    </lineage>
</organism>
<dbReference type="RefSeq" id="WP_271435055.1">
    <property type="nucleotide sequence ID" value="NZ_CP073355.1"/>
</dbReference>
<dbReference type="EMBL" id="CP073355">
    <property type="protein sequence ID" value="URA09922.1"/>
    <property type="molecule type" value="Genomic_DNA"/>
</dbReference>
<accession>A0AAX3BCC2</accession>
<evidence type="ECO:0000313" key="1">
    <source>
        <dbReference type="EMBL" id="URA09922.1"/>
    </source>
</evidence>
<protein>
    <submittedName>
        <fullName evidence="1">Uncharacterized protein</fullName>
    </submittedName>
</protein>
<dbReference type="Proteomes" id="UP001056539">
    <property type="component" value="Chromosome"/>
</dbReference>
<gene>
    <name evidence="1" type="ORF">KDW03_10635</name>
</gene>
<dbReference type="KEGG" id="taqu:KDW03_10635"/>
<keyword evidence="2" id="KW-1185">Reference proteome</keyword>
<dbReference type="AlphaFoldDB" id="A0AAX3BCC2"/>
<reference evidence="1" key="2">
    <citation type="submission" date="2022-06" db="EMBL/GenBank/DDBJ databases">
        <title>Thermospira aquatica gen. nov., sp. nov.</title>
        <authorList>
            <person name="Ben Ali Gam Z."/>
            <person name="Labat M."/>
        </authorList>
    </citation>
    <scope>NUCLEOTIDE SEQUENCE</scope>
    <source>
        <strain evidence="1">F1F22</strain>
    </source>
</reference>
<proteinExistence type="predicted"/>
<sequence length="264" mass="30706">MSHVLVPLEEIVEEWDRHSYPEDSIGIMFNNIGLLKFAEKLNNQHEGGVPLFVLPLQKQNITSVLMNIEKLFPYTKGLTLRLIAPQSKRKLVGYLHEKILTYVNRREIESSINILHELTANAEKANIEYVVKKHNLVSDRKEIPALVRKERDTLLDTCYKERKWVKIGWKFTHSIFKLEVKNNVPIPEEGVFGIKQKIGTKLDTLADGFVGEREDQIGAGLGLYFVNFFREEMKSQYDFESIFRIYENDFEETIASLTVIFEKE</sequence>
<name>A0AAX3BCC2_9SPIR</name>
<reference evidence="1" key="1">
    <citation type="submission" date="2021-04" db="EMBL/GenBank/DDBJ databases">
        <authorList>
            <person name="Postec A."/>
        </authorList>
    </citation>
    <scope>NUCLEOTIDE SEQUENCE</scope>
    <source>
        <strain evidence="1">F1F22</strain>
    </source>
</reference>
<evidence type="ECO:0000313" key="2">
    <source>
        <dbReference type="Proteomes" id="UP001056539"/>
    </source>
</evidence>